<dbReference type="InterPro" id="IPR013427">
    <property type="entry name" value="Haem-bd_dom_put"/>
</dbReference>
<dbReference type="InterPro" id="IPR011041">
    <property type="entry name" value="Quinoprot_gluc/sorb_DH_b-prop"/>
</dbReference>
<dbReference type="Pfam" id="PF13646">
    <property type="entry name" value="HEAT_2"/>
    <property type="match status" value="1"/>
</dbReference>
<gene>
    <name evidence="7" type="ORF">Pan44_16730</name>
</gene>
<dbReference type="Pfam" id="PF00034">
    <property type="entry name" value="Cytochrom_C"/>
    <property type="match status" value="1"/>
</dbReference>
<organism evidence="7 8">
    <name type="scientific">Caulifigura coniformis</name>
    <dbReference type="NCBI Taxonomy" id="2527983"/>
    <lineage>
        <taxon>Bacteria</taxon>
        <taxon>Pseudomonadati</taxon>
        <taxon>Planctomycetota</taxon>
        <taxon>Planctomycetia</taxon>
        <taxon>Planctomycetales</taxon>
        <taxon>Planctomycetaceae</taxon>
        <taxon>Caulifigura</taxon>
    </lineage>
</organism>
<dbReference type="SUPFAM" id="SSF48371">
    <property type="entry name" value="ARM repeat"/>
    <property type="match status" value="1"/>
</dbReference>
<keyword evidence="1 4" id="KW-0349">Heme</keyword>
<dbReference type="Gene3D" id="2.120.10.30">
    <property type="entry name" value="TolB, C-terminal domain"/>
    <property type="match status" value="1"/>
</dbReference>
<name>A0A517SBY7_9PLAN</name>
<dbReference type="GO" id="GO:0009055">
    <property type="term" value="F:electron transfer activity"/>
    <property type="evidence" value="ECO:0007669"/>
    <property type="project" value="InterPro"/>
</dbReference>
<dbReference type="PANTHER" id="PTHR33546:SF1">
    <property type="entry name" value="LARGE, MULTIFUNCTIONAL SECRETED PROTEIN"/>
    <property type="match status" value="1"/>
</dbReference>
<dbReference type="KEGG" id="ccos:Pan44_16730"/>
<sequence length="1247" mass="134639">MTPRPSVGRGELQSGSVSDTVAGPALGGFTDCPEFALRLASRLMPSILRYAATGVLIVVSISASVAWPAPVVVETPALSPDEQKTKFKLPPGFEIQLVASEPDIGKPMNLSFDARGRLWVTHSLEYPFPTAGEGVQPRDLNQDQITDHAPRDHLSYFESIGPDGRGKGLVHFAEGLNIPIGQIPLVDSHQETAALGYSIPSLRLYQRSSETGLAETSQVLFTGFGNVDTHGMCNSFTRAFDGWVYACHGFRNTSHIARPGGDPLLSLNSGNTIRFRPDGSDLEQFTKGQVNPFGMTFDTWGNLYNADCHSMPVTQLIRGATYQSFGKPDEGLGFGPNMIDHNHGSTGICGVAWYDAPQFPEEFRDCLYICNPVNGQVHRDKLVWTGASPKVSSQPEFITCDDGWFRPVDVKLGPDGALYIADFYNAIIGHYEAPLQHPLRDRTHARIWRVVYTGDKGGAAPGELADLTTRSDAELAAALGDPNFALRTLATNLLVDRYSPPISRIAGERPDVDREPVLKELEGVLQGGPSRADHVVHAAWAWARLLPPSRAGAADLLSALARHQEPIVRAHVARIAGATEQPQLVELRGPLLAALLKDSDPRVRRTAVESLALHPDATTLPLLLDTYVSTEEGDSHLQYAIRVALRARLLKDGTSAEELAAMAAPRQYVLAGVAPAVNPMSASQAEWLRDLVIRTAASESEGPQGEWRQWIKPAARYSEGAEFVTLQGALVKASGDNLSDHLANARAALSGRQAGGLAVPPTLTVWAERLALQFLAEASAYRDQWTYLPLPGARPAKSPFGMQPRAREGKRGRTPLLSSFPGGEQATGINRSAPFEILPKFSFWLAGHNGRPPGADSRQNLVRLVDARTGECLREAFPPRNDVAQLVEWDLSEFAGRSGAIEIVDAHTGDAFAWIAAGRFSRDQLNPPAQDSGATAVGLIKDFRLASLVPRLDPLLLSENRSLRTHAATALVALEPDARTSTLLLWADDSDLPASLQSRLWEAVRTRDAASVVATLRDLLIGAATDRQRKVAESLVSDRAGADLLLSLAEEGRLSLVLLQQPGLKFRLAALNAPELTARAEELTKSLPAPDLALALLIAKRKSDFDPGKCSTDNGKAAFTKRCAVCHQIGTEGAKVGPQLDGVGIRGVDRLLEDILDPNRNVDAAFRSSAIALSDGRILTGLKRGEDGADLIFANSEGKEFRIPSADIDEMKLSPTSLMPGNFGELIPPEEMADILAWLLTQRPAGK</sequence>
<dbReference type="Gene3D" id="1.25.10.10">
    <property type="entry name" value="Leucine-rich Repeat Variant"/>
    <property type="match status" value="1"/>
</dbReference>
<dbReference type="InterPro" id="IPR011989">
    <property type="entry name" value="ARM-like"/>
</dbReference>
<feature type="region of interest" description="Disordered" evidence="5">
    <location>
        <begin position="796"/>
        <end position="823"/>
    </location>
</feature>
<keyword evidence="3 4" id="KW-0408">Iron</keyword>
<reference evidence="7 8" key="1">
    <citation type="submission" date="2019-02" db="EMBL/GenBank/DDBJ databases">
        <title>Deep-cultivation of Planctomycetes and their phenomic and genomic characterization uncovers novel biology.</title>
        <authorList>
            <person name="Wiegand S."/>
            <person name="Jogler M."/>
            <person name="Boedeker C."/>
            <person name="Pinto D."/>
            <person name="Vollmers J."/>
            <person name="Rivas-Marin E."/>
            <person name="Kohn T."/>
            <person name="Peeters S.H."/>
            <person name="Heuer A."/>
            <person name="Rast P."/>
            <person name="Oberbeckmann S."/>
            <person name="Bunk B."/>
            <person name="Jeske O."/>
            <person name="Meyerdierks A."/>
            <person name="Storesund J.E."/>
            <person name="Kallscheuer N."/>
            <person name="Luecker S."/>
            <person name="Lage O.M."/>
            <person name="Pohl T."/>
            <person name="Merkel B.J."/>
            <person name="Hornburger P."/>
            <person name="Mueller R.-W."/>
            <person name="Bruemmer F."/>
            <person name="Labrenz M."/>
            <person name="Spormann A.M."/>
            <person name="Op den Camp H."/>
            <person name="Overmann J."/>
            <person name="Amann R."/>
            <person name="Jetten M.S.M."/>
            <person name="Mascher T."/>
            <person name="Medema M.H."/>
            <person name="Devos D.P."/>
            <person name="Kaster A.-K."/>
            <person name="Ovreas L."/>
            <person name="Rohde M."/>
            <person name="Galperin M.Y."/>
            <person name="Jogler C."/>
        </authorList>
    </citation>
    <scope>NUCLEOTIDE SEQUENCE [LARGE SCALE GENOMIC DNA]</scope>
    <source>
        <strain evidence="7 8">Pan44</strain>
    </source>
</reference>
<dbReference type="InterPro" id="IPR011042">
    <property type="entry name" value="6-blade_b-propeller_TolB-like"/>
</dbReference>
<keyword evidence="2 4" id="KW-0479">Metal-binding</keyword>
<dbReference type="InParanoid" id="A0A517SBY7"/>
<dbReference type="GO" id="GO:0020037">
    <property type="term" value="F:heme binding"/>
    <property type="evidence" value="ECO:0007669"/>
    <property type="project" value="InterPro"/>
</dbReference>
<dbReference type="InterPro" id="IPR016024">
    <property type="entry name" value="ARM-type_fold"/>
</dbReference>
<evidence type="ECO:0000256" key="4">
    <source>
        <dbReference type="PROSITE-ProRule" id="PRU00433"/>
    </source>
</evidence>
<dbReference type="PANTHER" id="PTHR33546">
    <property type="entry name" value="LARGE, MULTIFUNCTIONAL SECRETED PROTEIN-RELATED"/>
    <property type="match status" value="1"/>
</dbReference>
<protein>
    <submittedName>
        <fullName evidence="7">Cytochrome c</fullName>
    </submittedName>
</protein>
<accession>A0A517SBY7</accession>
<dbReference type="GO" id="GO:0046872">
    <property type="term" value="F:metal ion binding"/>
    <property type="evidence" value="ECO:0007669"/>
    <property type="project" value="UniProtKB-KW"/>
</dbReference>
<evidence type="ECO:0000259" key="6">
    <source>
        <dbReference type="PROSITE" id="PS51007"/>
    </source>
</evidence>
<dbReference type="InterPro" id="IPR055557">
    <property type="entry name" value="DUF7133"/>
</dbReference>
<dbReference type="Proteomes" id="UP000315700">
    <property type="component" value="Chromosome"/>
</dbReference>
<evidence type="ECO:0000256" key="5">
    <source>
        <dbReference type="SAM" id="MobiDB-lite"/>
    </source>
</evidence>
<dbReference type="AlphaFoldDB" id="A0A517SBY7"/>
<dbReference type="Gene3D" id="1.10.760.10">
    <property type="entry name" value="Cytochrome c-like domain"/>
    <property type="match status" value="1"/>
</dbReference>
<dbReference type="OrthoDB" id="221643at2"/>
<evidence type="ECO:0000256" key="1">
    <source>
        <dbReference type="ARBA" id="ARBA00022617"/>
    </source>
</evidence>
<dbReference type="EMBL" id="CP036271">
    <property type="protein sequence ID" value="QDT53650.1"/>
    <property type="molecule type" value="Genomic_DNA"/>
</dbReference>
<keyword evidence="8" id="KW-1185">Reference proteome</keyword>
<evidence type="ECO:0000256" key="3">
    <source>
        <dbReference type="ARBA" id="ARBA00023004"/>
    </source>
</evidence>
<evidence type="ECO:0000256" key="2">
    <source>
        <dbReference type="ARBA" id="ARBA00022723"/>
    </source>
</evidence>
<dbReference type="InterPro" id="IPR036909">
    <property type="entry name" value="Cyt_c-like_dom_sf"/>
</dbReference>
<dbReference type="InterPro" id="IPR009056">
    <property type="entry name" value="Cyt_c-like_dom"/>
</dbReference>
<dbReference type="SUPFAM" id="SSF50952">
    <property type="entry name" value="Soluble quinoprotein glucose dehydrogenase"/>
    <property type="match status" value="1"/>
</dbReference>
<dbReference type="Pfam" id="PF23500">
    <property type="entry name" value="DUF7133"/>
    <property type="match status" value="1"/>
</dbReference>
<dbReference type="SUPFAM" id="SSF46626">
    <property type="entry name" value="Cytochrome c"/>
    <property type="match status" value="1"/>
</dbReference>
<dbReference type="NCBIfam" id="TIGR02603">
    <property type="entry name" value="CxxCH_TIGR02603"/>
    <property type="match status" value="1"/>
</dbReference>
<evidence type="ECO:0000313" key="8">
    <source>
        <dbReference type="Proteomes" id="UP000315700"/>
    </source>
</evidence>
<evidence type="ECO:0000313" key="7">
    <source>
        <dbReference type="EMBL" id="QDT53650.1"/>
    </source>
</evidence>
<dbReference type="PROSITE" id="PS51007">
    <property type="entry name" value="CYTC"/>
    <property type="match status" value="1"/>
</dbReference>
<feature type="domain" description="Cytochrome c" evidence="6">
    <location>
        <begin position="1110"/>
        <end position="1243"/>
    </location>
</feature>
<proteinExistence type="predicted"/>